<evidence type="ECO:0000259" key="2">
    <source>
        <dbReference type="PROSITE" id="PS50048"/>
    </source>
</evidence>
<organism evidence="3 4">
    <name type="scientific">Clonostachys rhizophaga</name>
    <dbReference type="NCBI Taxonomy" id="160324"/>
    <lineage>
        <taxon>Eukaryota</taxon>
        <taxon>Fungi</taxon>
        <taxon>Dikarya</taxon>
        <taxon>Ascomycota</taxon>
        <taxon>Pezizomycotina</taxon>
        <taxon>Sordariomycetes</taxon>
        <taxon>Hypocreomycetidae</taxon>
        <taxon>Hypocreales</taxon>
        <taxon>Bionectriaceae</taxon>
        <taxon>Clonostachys</taxon>
    </lineage>
</organism>
<dbReference type="OrthoDB" id="5126878at2759"/>
<comment type="caution">
    <text evidence="3">The sequence shown here is derived from an EMBL/GenBank/DDBJ whole genome shotgun (WGS) entry which is preliminary data.</text>
</comment>
<dbReference type="InterPro" id="IPR001138">
    <property type="entry name" value="Zn2Cys6_DnaBD"/>
</dbReference>
<dbReference type="EMBL" id="CABFNQ020000702">
    <property type="protein sequence ID" value="CAH0025027.1"/>
    <property type="molecule type" value="Genomic_DNA"/>
</dbReference>
<dbReference type="AlphaFoldDB" id="A0A9N9VK93"/>
<keyword evidence="4" id="KW-1185">Reference proteome</keyword>
<sequence length="514" mass="57461">MGGVPRSQGCQTCKQRKIKCDETWPSCAQCRHLGATCPGPTVLVKFVNSKSPPNNAAPLPSRPAPVSKPWKFAADSKDVRSKKVQYAKVDDSADGSYGLLFFGKPKAMPTTLAERIANRLTTKMQGSQHGVTSLHMSYLVFTPQRLAESACLRDAVDCFCSAWSDFQSREPRGELIALPQYGKALRSVRRALLSPREALKTETLAAITIMERACTLFDRQNSVSIHLKGIVQLILNKGPPNLDDDLDVAVSNESHSALMPTWVYGKSVAFLTKSPWKEVLDECAISHSRLQGLDWKFLSLDDALVLYRYAKGIPERRKQFQELFLGPISDETKDSSIALMNQLMPVYNHVAELAAQARVKGLEVGELAESPNPGGLTKTRYSFISALLALTFQAMIVGQMNMLHMLIQLNKLGGDDPELGASLWAKYRSAAQDFWKFLPYFYELESIVAWHFLPSLCLTWEAAEEEKEQEAILNMVQYMDSYLRRWSKEPKIIKISILETAKLLTGRRPDLAIL</sequence>
<dbReference type="Gene3D" id="4.10.240.10">
    <property type="entry name" value="Zn(2)-C6 fungal-type DNA-binding domain"/>
    <property type="match status" value="1"/>
</dbReference>
<dbReference type="SMART" id="SM00066">
    <property type="entry name" value="GAL4"/>
    <property type="match status" value="1"/>
</dbReference>
<dbReference type="PROSITE" id="PS50048">
    <property type="entry name" value="ZN2_CY6_FUNGAL_2"/>
    <property type="match status" value="1"/>
</dbReference>
<dbReference type="Proteomes" id="UP000696573">
    <property type="component" value="Unassembled WGS sequence"/>
</dbReference>
<dbReference type="CDD" id="cd00067">
    <property type="entry name" value="GAL4"/>
    <property type="match status" value="1"/>
</dbReference>
<evidence type="ECO:0000313" key="3">
    <source>
        <dbReference type="EMBL" id="CAH0025027.1"/>
    </source>
</evidence>
<dbReference type="Pfam" id="PF00172">
    <property type="entry name" value="Zn_clus"/>
    <property type="match status" value="1"/>
</dbReference>
<keyword evidence="1" id="KW-0539">Nucleus</keyword>
<dbReference type="GO" id="GO:0000981">
    <property type="term" value="F:DNA-binding transcription factor activity, RNA polymerase II-specific"/>
    <property type="evidence" value="ECO:0007669"/>
    <property type="project" value="InterPro"/>
</dbReference>
<evidence type="ECO:0000313" key="4">
    <source>
        <dbReference type="Proteomes" id="UP000696573"/>
    </source>
</evidence>
<dbReference type="InterPro" id="IPR036864">
    <property type="entry name" value="Zn2-C6_fun-type_DNA-bd_sf"/>
</dbReference>
<reference evidence="3" key="1">
    <citation type="submission" date="2021-10" db="EMBL/GenBank/DDBJ databases">
        <authorList>
            <person name="Piombo E."/>
        </authorList>
    </citation>
    <scope>NUCLEOTIDE SEQUENCE</scope>
</reference>
<accession>A0A9N9VK93</accession>
<name>A0A9N9VK93_9HYPO</name>
<proteinExistence type="predicted"/>
<dbReference type="SUPFAM" id="SSF57701">
    <property type="entry name" value="Zn2/Cys6 DNA-binding domain"/>
    <property type="match status" value="1"/>
</dbReference>
<protein>
    <recommendedName>
        <fullName evidence="2">Zn(2)-C6 fungal-type domain-containing protein</fullName>
    </recommendedName>
</protein>
<gene>
    <name evidence="3" type="ORF">CRHIZ90672A_00005172</name>
</gene>
<dbReference type="GO" id="GO:0008270">
    <property type="term" value="F:zinc ion binding"/>
    <property type="evidence" value="ECO:0007669"/>
    <property type="project" value="InterPro"/>
</dbReference>
<dbReference type="PANTHER" id="PTHR38111">
    <property type="entry name" value="ZN(2)-C6 FUNGAL-TYPE DOMAIN-CONTAINING PROTEIN-RELATED"/>
    <property type="match status" value="1"/>
</dbReference>
<evidence type="ECO:0000256" key="1">
    <source>
        <dbReference type="ARBA" id="ARBA00023242"/>
    </source>
</evidence>
<feature type="domain" description="Zn(2)-C6 fungal-type" evidence="2">
    <location>
        <begin position="9"/>
        <end position="37"/>
    </location>
</feature>
<dbReference type="PROSITE" id="PS00463">
    <property type="entry name" value="ZN2_CY6_FUNGAL_1"/>
    <property type="match status" value="1"/>
</dbReference>
<dbReference type="InterPro" id="IPR053178">
    <property type="entry name" value="Osmoadaptation_assoc"/>
</dbReference>